<keyword evidence="23" id="KW-1185">Reference proteome</keyword>
<dbReference type="GO" id="GO:0070006">
    <property type="term" value="F:metalloaminopeptidase activity"/>
    <property type="evidence" value="ECO:0007669"/>
    <property type="project" value="TreeGrafter"/>
</dbReference>
<keyword evidence="9 15" id="KW-0862">Zinc</keyword>
<feature type="domain" description="ERAP1-like C-terminal" evidence="20">
    <location>
        <begin position="558"/>
        <end position="835"/>
    </location>
</feature>
<feature type="site" description="Transition state stabilizer" evidence="16">
    <location>
        <position position="410"/>
    </location>
</feature>
<reference evidence="22" key="1">
    <citation type="submission" date="2022-01" db="UniProtKB">
        <authorList>
            <consortium name="EnsemblMetazoa"/>
        </authorList>
    </citation>
    <scope>IDENTIFICATION</scope>
</reference>
<evidence type="ECO:0000256" key="13">
    <source>
        <dbReference type="ARBA" id="ARBA00023288"/>
    </source>
</evidence>
<dbReference type="PRINTS" id="PR00756">
    <property type="entry name" value="ALADIPTASE"/>
</dbReference>
<dbReference type="Pfam" id="PF11838">
    <property type="entry name" value="ERAP1_C"/>
    <property type="match status" value="1"/>
</dbReference>
<evidence type="ECO:0000256" key="3">
    <source>
        <dbReference type="ARBA" id="ARBA00022475"/>
    </source>
</evidence>
<evidence type="ECO:0000313" key="22">
    <source>
        <dbReference type="EnsemblMetazoa" id="XP_024080398.1"/>
    </source>
</evidence>
<dbReference type="Gene3D" id="1.10.390.10">
    <property type="entry name" value="Neutral Protease Domain 2"/>
    <property type="match status" value="1"/>
</dbReference>
<dbReference type="KEGG" id="clec:106669604"/>
<comment type="cofactor">
    <cofactor evidence="15 17">
        <name>Zn(2+)</name>
        <dbReference type="ChEBI" id="CHEBI:29105"/>
    </cofactor>
    <text evidence="15 17">Binds 1 zinc ion per subunit.</text>
</comment>
<evidence type="ECO:0000256" key="8">
    <source>
        <dbReference type="ARBA" id="ARBA00022801"/>
    </source>
</evidence>
<accession>A0A8I6SE36</accession>
<dbReference type="SUPFAM" id="SSF63737">
    <property type="entry name" value="Leukotriene A4 hydrolase N-terminal domain"/>
    <property type="match status" value="1"/>
</dbReference>
<dbReference type="Gene3D" id="2.60.40.1730">
    <property type="entry name" value="tricorn interacting facor f3 domain"/>
    <property type="match status" value="1"/>
</dbReference>
<dbReference type="InterPro" id="IPR001930">
    <property type="entry name" value="Peptidase_M1"/>
</dbReference>
<dbReference type="EnsemblMetazoa" id="XM_024224630.1">
    <property type="protein sequence ID" value="XP_024080398.1"/>
    <property type="gene ID" value="LOC106669604"/>
</dbReference>
<feature type="binding site" evidence="15">
    <location>
        <position position="324"/>
    </location>
    <ligand>
        <name>Zn(2+)</name>
        <dbReference type="ChEBI" id="CHEBI:29105"/>
        <note>catalytic</note>
    </ligand>
</feature>
<evidence type="ECO:0000256" key="15">
    <source>
        <dbReference type="PIRSR" id="PIRSR634016-3"/>
    </source>
</evidence>
<evidence type="ECO:0000256" key="11">
    <source>
        <dbReference type="ARBA" id="ARBA00023136"/>
    </source>
</evidence>
<keyword evidence="7 18" id="KW-0732">Signal</keyword>
<evidence type="ECO:0000256" key="5">
    <source>
        <dbReference type="ARBA" id="ARBA00022670"/>
    </source>
</evidence>
<dbReference type="GO" id="GO:0006508">
    <property type="term" value="P:proteolysis"/>
    <property type="evidence" value="ECO:0007669"/>
    <property type="project" value="UniProtKB-KW"/>
</dbReference>
<evidence type="ECO:0000256" key="12">
    <source>
        <dbReference type="ARBA" id="ARBA00023180"/>
    </source>
</evidence>
<dbReference type="GO" id="GO:0042277">
    <property type="term" value="F:peptide binding"/>
    <property type="evidence" value="ECO:0007669"/>
    <property type="project" value="TreeGrafter"/>
</dbReference>
<keyword evidence="4" id="KW-0336">GPI-anchor</keyword>
<keyword evidence="5 17" id="KW-0645">Protease</keyword>
<proteinExistence type="inferred from homology"/>
<dbReference type="RefSeq" id="XP_024080398.1">
    <property type="nucleotide sequence ID" value="XM_024224630.1"/>
</dbReference>
<dbReference type="GO" id="GO:0043171">
    <property type="term" value="P:peptide catabolic process"/>
    <property type="evidence" value="ECO:0007669"/>
    <property type="project" value="TreeGrafter"/>
</dbReference>
<keyword evidence="6 15" id="KW-0479">Metal-binding</keyword>
<dbReference type="OrthoDB" id="510539at2759"/>
<evidence type="ECO:0000259" key="20">
    <source>
        <dbReference type="Pfam" id="PF11838"/>
    </source>
</evidence>
<dbReference type="InterPro" id="IPR042097">
    <property type="entry name" value="Aminopeptidase_N-like_N_sf"/>
</dbReference>
<feature type="domain" description="Aminopeptidase N-like N-terminal" evidence="21">
    <location>
        <begin position="35"/>
        <end position="220"/>
    </location>
</feature>
<protein>
    <recommendedName>
        <fullName evidence="17">Aminopeptidase</fullName>
        <ecNumber evidence="17">3.4.11.-</ecNumber>
    </recommendedName>
</protein>
<evidence type="ECO:0000256" key="7">
    <source>
        <dbReference type="ARBA" id="ARBA00022729"/>
    </source>
</evidence>
<feature type="active site" description="Proton acceptor" evidence="14">
    <location>
        <position position="325"/>
    </location>
</feature>
<feature type="binding site" evidence="15">
    <location>
        <position position="347"/>
    </location>
    <ligand>
        <name>Zn(2+)</name>
        <dbReference type="ChEBI" id="CHEBI:29105"/>
        <note>catalytic</note>
    </ligand>
</feature>
<evidence type="ECO:0000256" key="10">
    <source>
        <dbReference type="ARBA" id="ARBA00023049"/>
    </source>
</evidence>
<comment type="subcellular location">
    <subcellularLocation>
        <location evidence="1">Cell membrane</location>
        <topology evidence="1">Lipid-anchor</topology>
        <topology evidence="1">GPI-anchor</topology>
    </subcellularLocation>
</comment>
<dbReference type="SUPFAM" id="SSF55486">
    <property type="entry name" value="Metalloproteases ('zincins'), catalytic domain"/>
    <property type="match status" value="1"/>
</dbReference>
<comment type="similarity">
    <text evidence="2 17">Belongs to the peptidase M1 family.</text>
</comment>
<name>A0A8I6SE36_CIMLE</name>
<evidence type="ECO:0000256" key="17">
    <source>
        <dbReference type="RuleBase" id="RU364040"/>
    </source>
</evidence>
<evidence type="ECO:0000256" key="16">
    <source>
        <dbReference type="PIRSR" id="PIRSR634016-4"/>
    </source>
</evidence>
<evidence type="ECO:0000256" key="4">
    <source>
        <dbReference type="ARBA" id="ARBA00022622"/>
    </source>
</evidence>
<dbReference type="FunFam" id="2.60.40.1910:FF:000008">
    <property type="entry name" value="Aminopeptidase"/>
    <property type="match status" value="1"/>
</dbReference>
<dbReference type="Pfam" id="PF01433">
    <property type="entry name" value="Peptidase_M1"/>
    <property type="match status" value="1"/>
</dbReference>
<dbReference type="InterPro" id="IPR024571">
    <property type="entry name" value="ERAP1-like_C_dom"/>
</dbReference>
<dbReference type="InterPro" id="IPR050344">
    <property type="entry name" value="Peptidase_M1_aminopeptidases"/>
</dbReference>
<keyword evidence="12" id="KW-0325">Glycoprotein</keyword>
<keyword evidence="13" id="KW-0449">Lipoprotein</keyword>
<keyword evidence="17" id="KW-0031">Aminopeptidase</keyword>
<dbReference type="GO" id="GO:0005737">
    <property type="term" value="C:cytoplasm"/>
    <property type="evidence" value="ECO:0007669"/>
    <property type="project" value="TreeGrafter"/>
</dbReference>
<keyword evidence="10 17" id="KW-0482">Metalloprotease</keyword>
<feature type="chain" id="PRO_5035277844" description="Aminopeptidase" evidence="18">
    <location>
        <begin position="18"/>
        <end position="918"/>
    </location>
</feature>
<dbReference type="GO" id="GO:0008270">
    <property type="term" value="F:zinc ion binding"/>
    <property type="evidence" value="ECO:0007669"/>
    <property type="project" value="UniProtKB-UniRule"/>
</dbReference>
<dbReference type="InterPro" id="IPR045357">
    <property type="entry name" value="Aminopeptidase_N-like_N"/>
</dbReference>
<sequence length="918" mass="107986">MEKILLLFVIGIFTCMGTRVQIDDNSSPFWIYWKPFRYSLDIVMDIQHKSFEGKVKIAGVILKDTDKLGLHCRVNISEGFYTLKGNNKFINLSLASKNVNSDSIFLNLDQTLRKDVEFMLTLRYNGLMQNLTGLYMSFYRFNNEKRTVISTEFQPMGARWVFPCIDIPSYKAVFELKVGRPQTMNALSNMPIKSTSPPDSGINGQVWDVFHPSPKMSTYVLTFLIYDTLTNLTLQNNNTIWYPNEIKRHIQLTSEIMVMLRDQMEKYTGIKYVLPKLDLAVVPEKAPIAMESWGLITWRYSHISAEERKIFVREELEFVVYMAHEIAHQWFGNLVTCRYWCYLWLNEGITSYIMNQIVDQVLPNSNAMDIFTLDIIDYTMNQDTYVPFSLVEQDYCERQTMRLPMSLNIYLKGAAILHMVRKIIMTDDMFKEGLQKFLMDNQFDSVTEKELWEAMQAKMNETEIPEGESLETLMYAWTHNRGFPLLNVYRHTDNGSIAIKQEAFYLFEKDASYKSYLWIPLTYTTSKEKNFENVHLKEWLRPTSDLQPLAVTITEDDWIILNLQNAGYYKINYDQRTWQLITAHLMSDRMEEIHPLNRGQIINDAFQLAKAGLLNYSVVLNLSRYLKNELHYYPLYLGIMSIQSLFPFVKTAGNYYKNYMKYLVSNIYKHVTSDEFNVTDVVSHSLKIMIIELGCTLDFQHCKNQVMQIVDSVINKDLNENQLNLELMESFWCTAAKTGTEKVFNYIKHKYIEEKQTVLKQIYLNSLFCVRSRNIFNSLLNDIFHKVKYIKDIDPKFIMTRIISPYTACYLIDYFFENFEIIVSNYGNNKVIEYLNEIFITTDKEECKNKLKDLVGKRSIPIQLNNKSDWVNRFRDVIFWFEKQNFDIESGPEEEKNCGNSKNVFIEKNINFFKVTNE</sequence>
<feature type="domain" description="Peptidase M1 membrane alanine aminopeptidase" evidence="19">
    <location>
        <begin position="262"/>
        <end position="477"/>
    </location>
</feature>
<dbReference type="Gene3D" id="1.25.50.20">
    <property type="match status" value="1"/>
</dbReference>
<dbReference type="GO" id="GO:0005615">
    <property type="term" value="C:extracellular space"/>
    <property type="evidence" value="ECO:0007669"/>
    <property type="project" value="TreeGrafter"/>
</dbReference>
<dbReference type="PANTHER" id="PTHR11533">
    <property type="entry name" value="PROTEASE M1 ZINC METALLOPROTEASE"/>
    <property type="match status" value="1"/>
</dbReference>
<keyword evidence="11" id="KW-0472">Membrane</keyword>
<evidence type="ECO:0000259" key="21">
    <source>
        <dbReference type="Pfam" id="PF17900"/>
    </source>
</evidence>
<evidence type="ECO:0000256" key="6">
    <source>
        <dbReference type="ARBA" id="ARBA00022723"/>
    </source>
</evidence>
<evidence type="ECO:0000256" key="14">
    <source>
        <dbReference type="PIRSR" id="PIRSR634016-1"/>
    </source>
</evidence>
<organism evidence="22 23">
    <name type="scientific">Cimex lectularius</name>
    <name type="common">Bed bug</name>
    <name type="synonym">Acanthia lectularia</name>
    <dbReference type="NCBI Taxonomy" id="79782"/>
    <lineage>
        <taxon>Eukaryota</taxon>
        <taxon>Metazoa</taxon>
        <taxon>Ecdysozoa</taxon>
        <taxon>Arthropoda</taxon>
        <taxon>Hexapoda</taxon>
        <taxon>Insecta</taxon>
        <taxon>Pterygota</taxon>
        <taxon>Neoptera</taxon>
        <taxon>Paraneoptera</taxon>
        <taxon>Hemiptera</taxon>
        <taxon>Heteroptera</taxon>
        <taxon>Panheteroptera</taxon>
        <taxon>Cimicomorpha</taxon>
        <taxon>Cimicidae</taxon>
        <taxon>Cimex</taxon>
    </lineage>
</organism>
<dbReference type="InterPro" id="IPR014782">
    <property type="entry name" value="Peptidase_M1_dom"/>
</dbReference>
<dbReference type="Proteomes" id="UP000494040">
    <property type="component" value="Unassembled WGS sequence"/>
</dbReference>
<dbReference type="GeneID" id="106669604"/>
<evidence type="ECO:0000256" key="1">
    <source>
        <dbReference type="ARBA" id="ARBA00004609"/>
    </source>
</evidence>
<dbReference type="Pfam" id="PF17900">
    <property type="entry name" value="Peptidase_M1_N"/>
    <property type="match status" value="1"/>
</dbReference>
<dbReference type="PANTHER" id="PTHR11533:SF294">
    <property type="entry name" value="THYROTROPIN-RELEASING HORMONE-DEGRADING ECTOENZYME"/>
    <property type="match status" value="1"/>
</dbReference>
<evidence type="ECO:0000256" key="18">
    <source>
        <dbReference type="SAM" id="SignalP"/>
    </source>
</evidence>
<dbReference type="GO" id="GO:0098552">
    <property type="term" value="C:side of membrane"/>
    <property type="evidence" value="ECO:0007669"/>
    <property type="project" value="UniProtKB-KW"/>
</dbReference>
<evidence type="ECO:0000259" key="19">
    <source>
        <dbReference type="Pfam" id="PF01433"/>
    </source>
</evidence>
<dbReference type="GO" id="GO:0005886">
    <property type="term" value="C:plasma membrane"/>
    <property type="evidence" value="ECO:0007669"/>
    <property type="project" value="UniProtKB-SubCell"/>
</dbReference>
<keyword evidence="8 17" id="KW-0378">Hydrolase</keyword>
<dbReference type="InterPro" id="IPR034016">
    <property type="entry name" value="M1_APN-typ"/>
</dbReference>
<dbReference type="AlphaFoldDB" id="A0A8I6SE36"/>
<keyword evidence="3" id="KW-1003">Cell membrane</keyword>
<dbReference type="CDD" id="cd09601">
    <property type="entry name" value="M1_APN-Q_like"/>
    <property type="match status" value="1"/>
</dbReference>
<dbReference type="Gene3D" id="2.60.40.1910">
    <property type="match status" value="1"/>
</dbReference>
<evidence type="ECO:0000256" key="2">
    <source>
        <dbReference type="ARBA" id="ARBA00010136"/>
    </source>
</evidence>
<dbReference type="EC" id="3.4.11.-" evidence="17"/>
<dbReference type="OMA" id="GIWRGWY"/>
<feature type="binding site" evidence="15">
    <location>
        <position position="328"/>
    </location>
    <ligand>
        <name>Zn(2+)</name>
        <dbReference type="ChEBI" id="CHEBI:29105"/>
        <note>catalytic</note>
    </ligand>
</feature>
<feature type="signal peptide" evidence="18">
    <location>
        <begin position="1"/>
        <end position="17"/>
    </location>
</feature>
<evidence type="ECO:0000313" key="23">
    <source>
        <dbReference type="Proteomes" id="UP000494040"/>
    </source>
</evidence>
<evidence type="ECO:0000256" key="9">
    <source>
        <dbReference type="ARBA" id="ARBA00022833"/>
    </source>
</evidence>
<dbReference type="InterPro" id="IPR027268">
    <property type="entry name" value="Peptidase_M4/M1_CTD_sf"/>
</dbReference>